<feature type="repeat" description="TPR" evidence="3">
    <location>
        <begin position="53"/>
        <end position="86"/>
    </location>
</feature>
<evidence type="ECO:0000256" key="3">
    <source>
        <dbReference type="PROSITE-ProRule" id="PRU00339"/>
    </source>
</evidence>
<dbReference type="Proteomes" id="UP000184147">
    <property type="component" value="Unassembled WGS sequence"/>
</dbReference>
<feature type="transmembrane region" description="Helical" evidence="4">
    <location>
        <begin position="132"/>
        <end position="149"/>
    </location>
</feature>
<dbReference type="AlphaFoldDB" id="A0A1M4Y7K0"/>
<dbReference type="Gene3D" id="1.25.40.10">
    <property type="entry name" value="Tetratricopeptide repeat domain"/>
    <property type="match status" value="1"/>
</dbReference>
<dbReference type="Pfam" id="PF07719">
    <property type="entry name" value="TPR_2"/>
    <property type="match status" value="1"/>
</dbReference>
<keyword evidence="4" id="KW-0812">Transmembrane</keyword>
<evidence type="ECO:0000256" key="2">
    <source>
        <dbReference type="ARBA" id="ARBA00022803"/>
    </source>
</evidence>
<keyword evidence="7" id="KW-1185">Reference proteome</keyword>
<name>A0A1M4Y7K0_9FLAO</name>
<reference evidence="6 7" key="1">
    <citation type="submission" date="2016-11" db="EMBL/GenBank/DDBJ databases">
        <authorList>
            <person name="Jaros S."/>
            <person name="Januszkiewicz K."/>
            <person name="Wedrychowicz H."/>
        </authorList>
    </citation>
    <scope>NUCLEOTIDE SEQUENCE [LARGE SCALE GENOMIC DNA]</scope>
    <source>
        <strain evidence="6 7">DSM 25660</strain>
    </source>
</reference>
<organism evidence="6 7">
    <name type="scientific">Flavobacterium fontis</name>
    <dbReference type="NCBI Taxonomy" id="1124188"/>
    <lineage>
        <taxon>Bacteria</taxon>
        <taxon>Pseudomonadati</taxon>
        <taxon>Bacteroidota</taxon>
        <taxon>Flavobacteriia</taxon>
        <taxon>Flavobacteriales</taxon>
        <taxon>Flavobacteriaceae</taxon>
        <taxon>Flavobacterium</taxon>
    </lineage>
</organism>
<dbReference type="RefSeq" id="WP_073361691.1">
    <property type="nucleotide sequence ID" value="NZ_FQVQ01000003.1"/>
</dbReference>
<dbReference type="SUPFAM" id="SSF48452">
    <property type="entry name" value="TPR-like"/>
    <property type="match status" value="1"/>
</dbReference>
<dbReference type="InterPro" id="IPR019734">
    <property type="entry name" value="TPR_rpt"/>
</dbReference>
<evidence type="ECO:0000313" key="7">
    <source>
        <dbReference type="Proteomes" id="UP000184147"/>
    </source>
</evidence>
<gene>
    <name evidence="6" type="ORF">SAMN05444377_1037</name>
</gene>
<keyword evidence="2 3" id="KW-0802">TPR repeat</keyword>
<evidence type="ECO:0000313" key="6">
    <source>
        <dbReference type="EMBL" id="SHF01794.1"/>
    </source>
</evidence>
<keyword evidence="4" id="KW-0472">Membrane</keyword>
<feature type="chain" id="PRO_5012928671" evidence="5">
    <location>
        <begin position="22"/>
        <end position="250"/>
    </location>
</feature>
<keyword evidence="1" id="KW-0677">Repeat</keyword>
<dbReference type="OrthoDB" id="9776208at2"/>
<dbReference type="InterPro" id="IPR011990">
    <property type="entry name" value="TPR-like_helical_dom_sf"/>
</dbReference>
<protein>
    <submittedName>
        <fullName evidence="6">Tetratricopeptide repeat-containing protein</fullName>
    </submittedName>
</protein>
<dbReference type="InterPro" id="IPR013105">
    <property type="entry name" value="TPR_2"/>
</dbReference>
<evidence type="ECO:0000256" key="1">
    <source>
        <dbReference type="ARBA" id="ARBA00022737"/>
    </source>
</evidence>
<dbReference type="Gene3D" id="2.30.30.40">
    <property type="entry name" value="SH3 Domains"/>
    <property type="match status" value="1"/>
</dbReference>
<keyword evidence="5" id="KW-0732">Signal</keyword>
<evidence type="ECO:0000256" key="4">
    <source>
        <dbReference type="SAM" id="Phobius"/>
    </source>
</evidence>
<accession>A0A1M4Y7K0</accession>
<dbReference type="STRING" id="1124188.SAMN05444377_1037"/>
<dbReference type="PROSITE" id="PS50005">
    <property type="entry name" value="TPR"/>
    <property type="match status" value="1"/>
</dbReference>
<dbReference type="EMBL" id="FQVQ01000003">
    <property type="protein sequence ID" value="SHF01794.1"/>
    <property type="molecule type" value="Genomic_DNA"/>
</dbReference>
<dbReference type="SMART" id="SM00028">
    <property type="entry name" value="TPR"/>
    <property type="match status" value="2"/>
</dbReference>
<evidence type="ECO:0000256" key="5">
    <source>
        <dbReference type="SAM" id="SignalP"/>
    </source>
</evidence>
<keyword evidence="4" id="KW-1133">Transmembrane helix</keyword>
<feature type="signal peptide" evidence="5">
    <location>
        <begin position="1"/>
        <end position="21"/>
    </location>
</feature>
<feature type="transmembrane region" description="Helical" evidence="4">
    <location>
        <begin position="158"/>
        <end position="178"/>
    </location>
</feature>
<proteinExistence type="predicted"/>
<sequence length="250" mass="28190">MKLNLAFLGLLLSCFVGRAQAEFDAGNAAYSKGKYAEAILYYEKELAAGKTSAAIHFNLGNSYYQRKQIAPAIYHLEKARLLDPTDKAIEINLGYAQERCKDTLPQFPQVGFEKMLHQATTVLSYDQWGRVAIGWALVVFGCFAGYYVSRSPVQKRRFFTGMSLSLLLLFGSLFAGFFQKDEVYSDRSAIVFQDHTAVWSEPRMGSEPKVKLREGAKVWVLSKTAQWANVRLSDASTGWIQRTMIRELNP</sequence>